<accession>A0A8H4SPB2</accession>
<dbReference type="EMBL" id="JABFAI010000624">
    <property type="protein sequence ID" value="KAF4943222.1"/>
    <property type="molecule type" value="Genomic_DNA"/>
</dbReference>
<dbReference type="OrthoDB" id="5427329at2759"/>
<evidence type="ECO:0000313" key="3">
    <source>
        <dbReference type="Proteomes" id="UP000604273"/>
    </source>
</evidence>
<evidence type="ECO:0000313" key="2">
    <source>
        <dbReference type="EMBL" id="KAF4943222.1"/>
    </source>
</evidence>
<name>A0A8H4SPB2_9HYPO</name>
<feature type="compositionally biased region" description="Basic and acidic residues" evidence="1">
    <location>
        <begin position="79"/>
        <end position="88"/>
    </location>
</feature>
<gene>
    <name evidence="2" type="ORF">FGADI_13553</name>
</gene>
<keyword evidence="3" id="KW-1185">Reference proteome</keyword>
<organism evidence="2 3">
    <name type="scientific">Fusarium gaditjirri</name>
    <dbReference type="NCBI Taxonomy" id="282569"/>
    <lineage>
        <taxon>Eukaryota</taxon>
        <taxon>Fungi</taxon>
        <taxon>Dikarya</taxon>
        <taxon>Ascomycota</taxon>
        <taxon>Pezizomycotina</taxon>
        <taxon>Sordariomycetes</taxon>
        <taxon>Hypocreomycetidae</taxon>
        <taxon>Hypocreales</taxon>
        <taxon>Nectriaceae</taxon>
        <taxon>Fusarium</taxon>
        <taxon>Fusarium nisikadoi species complex</taxon>
    </lineage>
</organism>
<dbReference type="Proteomes" id="UP000604273">
    <property type="component" value="Unassembled WGS sequence"/>
</dbReference>
<feature type="compositionally biased region" description="Basic and acidic residues" evidence="1">
    <location>
        <begin position="218"/>
        <end position="227"/>
    </location>
</feature>
<evidence type="ECO:0000256" key="1">
    <source>
        <dbReference type="SAM" id="MobiDB-lite"/>
    </source>
</evidence>
<comment type="caution">
    <text evidence="2">The sequence shown here is derived from an EMBL/GenBank/DDBJ whole genome shotgun (WGS) entry which is preliminary data.</text>
</comment>
<proteinExistence type="predicted"/>
<dbReference type="AlphaFoldDB" id="A0A8H4SPB2"/>
<feature type="compositionally biased region" description="Basic and acidic residues" evidence="1">
    <location>
        <begin position="248"/>
        <end position="269"/>
    </location>
</feature>
<reference evidence="2" key="1">
    <citation type="journal article" date="2020" name="BMC Genomics">
        <title>Correction to: Identification and distribution of gene clusters required for synthesis of sphingolipid metabolism inhibitors in diverse species of the filamentous fungus Fusarium.</title>
        <authorList>
            <person name="Kim H.S."/>
            <person name="Lohmar J.M."/>
            <person name="Busman M."/>
            <person name="Brown D.W."/>
            <person name="Naumann T.A."/>
            <person name="Divon H.H."/>
            <person name="Lysoe E."/>
            <person name="Uhlig S."/>
            <person name="Proctor R.H."/>
        </authorList>
    </citation>
    <scope>NUCLEOTIDE SEQUENCE</scope>
    <source>
        <strain evidence="2">NRRL 45417</strain>
    </source>
</reference>
<feature type="region of interest" description="Disordered" evidence="1">
    <location>
        <begin position="69"/>
        <end position="229"/>
    </location>
</feature>
<feature type="compositionally biased region" description="Polar residues" evidence="1">
    <location>
        <begin position="97"/>
        <end position="115"/>
    </location>
</feature>
<reference evidence="2" key="2">
    <citation type="submission" date="2020-05" db="EMBL/GenBank/DDBJ databases">
        <authorList>
            <person name="Kim H.-S."/>
            <person name="Proctor R.H."/>
            <person name="Brown D.W."/>
        </authorList>
    </citation>
    <scope>NUCLEOTIDE SEQUENCE</scope>
    <source>
        <strain evidence="2">NRRL 45417</strain>
    </source>
</reference>
<sequence>MLGLTARFPWIAHSIAYHISMDTHSYVLNRSGATKGIRFYPFGRSFYHWIESLLYSILFAELKGFARSRAAKTTGNSQNDKRKKEKILGKHNMPRDGNSNTEGPRGSQSGANQGGNIPPGGSTKNQKKHGNDGLKKDRDDMAENGNPETTYTMPIARNDYPTRSGVKKETKSKTVYGSKPKPRDTTGNDNTTTDLDTGEFEPLGKKLNVEGGGAGLQARHDAERERQQSYSVLKWNHEALRANKKSSKSQEDEPKLPDGKRAPPSEMKRNRVIRQLEVYPNYIPNDGIIMSMAAVTLQPHKEMQDRYESHISRFATDRQNFLGGSVNVIQTHQDTYPSQNESHGEGNEANLGNYPFGLSENYGLNNITYEQFEWIKRKNR</sequence>
<feature type="compositionally biased region" description="Basic and acidic residues" evidence="1">
    <location>
        <begin position="129"/>
        <end position="141"/>
    </location>
</feature>
<feature type="region of interest" description="Disordered" evidence="1">
    <location>
        <begin position="241"/>
        <end position="269"/>
    </location>
</feature>
<protein>
    <submittedName>
        <fullName evidence="2">Uncharacterized protein</fullName>
    </submittedName>
</protein>